<dbReference type="EMBL" id="CP138593">
    <property type="protein sequence ID" value="WPH04902.1"/>
    <property type="molecule type" value="Genomic_DNA"/>
</dbReference>
<evidence type="ECO:0000256" key="6">
    <source>
        <dbReference type="ARBA" id="ARBA00023121"/>
    </source>
</evidence>
<comment type="function">
    <text evidence="9">Component of the ERMES/MDM complex, which serves as a molecular tether to connect the endoplasmic reticulum (ER) and mitochondria. Components of this complex are involved in the control of mitochondrial shape and protein biogenesis, and function in nonvesicular lipid trafficking between the ER and mitochondria. MDM12 is required for the interaction of the ER-resident membrane protein MMM1 and the outer mitochondrial membrane-resident beta-barrel protein MDM10. The MDM12-MMM1 subcomplex functions in the major beta-barrel assembly pathway that is responsible for biogenesis of all mitochondrial outer membrane beta-barrel proteins, and acts in a late step after the SAM complex. The MDM10-MDM12-MMM1 subcomplex further acts in the TOM40-specific pathway after the action of the MDM12-MMM1 complex. Essential for establishing and maintaining the structure of mitochondria and maintenance of mtDNA nucleoids.</text>
</comment>
<keyword evidence="6" id="KW-0446">Lipid-binding</keyword>
<dbReference type="PANTHER" id="PTHR28204">
    <property type="entry name" value="MITOCHONDRIAL DISTRIBUTION AND MORPHOLOGY PROTEIN 12"/>
    <property type="match status" value="1"/>
</dbReference>
<keyword evidence="5" id="KW-0445">Lipid transport</keyword>
<dbReference type="InterPro" id="IPR031468">
    <property type="entry name" value="SMP_LBD"/>
</dbReference>
<feature type="compositionally biased region" description="Polar residues" evidence="10">
    <location>
        <begin position="77"/>
        <end position="100"/>
    </location>
</feature>
<evidence type="ECO:0000256" key="3">
    <source>
        <dbReference type="ARBA" id="ARBA00022787"/>
    </source>
</evidence>
<evidence type="ECO:0000313" key="12">
    <source>
        <dbReference type="EMBL" id="WPH04902.1"/>
    </source>
</evidence>
<evidence type="ECO:0000256" key="7">
    <source>
        <dbReference type="ARBA" id="ARBA00023128"/>
    </source>
</evidence>
<dbReference type="PROSITE" id="PS51847">
    <property type="entry name" value="SMP"/>
    <property type="match status" value="1"/>
</dbReference>
<keyword evidence="3 9" id="KW-1000">Mitochondrion outer membrane</keyword>
<dbReference type="GO" id="GO:1990456">
    <property type="term" value="P:mitochondrion-endoplasmic reticulum membrane tethering"/>
    <property type="evidence" value="ECO:0007669"/>
    <property type="project" value="TreeGrafter"/>
</dbReference>
<feature type="region of interest" description="Disordered" evidence="10">
    <location>
        <begin position="176"/>
        <end position="235"/>
    </location>
</feature>
<evidence type="ECO:0000256" key="5">
    <source>
        <dbReference type="ARBA" id="ARBA00023055"/>
    </source>
</evidence>
<dbReference type="GO" id="GO:0008289">
    <property type="term" value="F:lipid binding"/>
    <property type="evidence" value="ECO:0007669"/>
    <property type="project" value="UniProtKB-KW"/>
</dbReference>
<reference evidence="12 13" key="1">
    <citation type="submission" date="2023-11" db="EMBL/GenBank/DDBJ databases">
        <title>An acidophilic fungus is an integral part of prey digestion in a carnivorous sundew plant.</title>
        <authorList>
            <person name="Tsai I.J."/>
        </authorList>
    </citation>
    <scope>NUCLEOTIDE SEQUENCE [LARGE SCALE GENOMIC DNA]</scope>
    <source>
        <strain evidence="12">169a</strain>
    </source>
</reference>
<dbReference type="GO" id="GO:0015914">
    <property type="term" value="P:phospholipid transport"/>
    <property type="evidence" value="ECO:0007669"/>
    <property type="project" value="TreeGrafter"/>
</dbReference>
<feature type="domain" description="SMP-LTD" evidence="11">
    <location>
        <begin position="1"/>
        <end position="388"/>
    </location>
</feature>
<evidence type="ECO:0000256" key="4">
    <source>
        <dbReference type="ARBA" id="ARBA00022824"/>
    </source>
</evidence>
<gene>
    <name evidence="9" type="primary">MDM12</name>
    <name evidence="12" type="ORF">R9X50_00779900</name>
</gene>
<keyword evidence="4 9" id="KW-0256">Endoplasmic reticulum</keyword>
<organism evidence="12 13">
    <name type="scientific">Acrodontium crateriforme</name>
    <dbReference type="NCBI Taxonomy" id="150365"/>
    <lineage>
        <taxon>Eukaryota</taxon>
        <taxon>Fungi</taxon>
        <taxon>Dikarya</taxon>
        <taxon>Ascomycota</taxon>
        <taxon>Pezizomycotina</taxon>
        <taxon>Dothideomycetes</taxon>
        <taxon>Dothideomycetidae</taxon>
        <taxon>Mycosphaerellales</taxon>
        <taxon>Teratosphaeriaceae</taxon>
        <taxon>Acrodontium</taxon>
    </lineage>
</organism>
<name>A0AAQ3MA91_9PEZI</name>
<dbReference type="Pfam" id="PF26544">
    <property type="entry name" value="Mdm12"/>
    <property type="match status" value="2"/>
</dbReference>
<evidence type="ECO:0000256" key="1">
    <source>
        <dbReference type="ARBA" id="ARBA00004370"/>
    </source>
</evidence>
<dbReference type="Proteomes" id="UP001303373">
    <property type="component" value="Chromosome 14"/>
</dbReference>
<dbReference type="GO" id="GO:0032865">
    <property type="term" value="C:ERMES complex"/>
    <property type="evidence" value="ECO:0007669"/>
    <property type="project" value="UniProtKB-UniRule"/>
</dbReference>
<evidence type="ECO:0000313" key="13">
    <source>
        <dbReference type="Proteomes" id="UP001303373"/>
    </source>
</evidence>
<accession>A0AAQ3MA91</accession>
<dbReference type="CDD" id="cd21672">
    <property type="entry name" value="SMP_Mdm12"/>
    <property type="match status" value="1"/>
</dbReference>
<protein>
    <recommendedName>
        <fullName evidence="9">Mitochondrial distribution and morphology protein 12</fullName>
    </recommendedName>
    <alternativeName>
        <fullName evidence="9">Mitochondrial inheritance component MDM12</fullName>
    </alternativeName>
</protein>
<dbReference type="InterPro" id="IPR027532">
    <property type="entry name" value="Mdm12"/>
</dbReference>
<evidence type="ECO:0000256" key="9">
    <source>
        <dbReference type="HAMAP-Rule" id="MF_03104"/>
    </source>
</evidence>
<evidence type="ECO:0000256" key="8">
    <source>
        <dbReference type="ARBA" id="ARBA00023136"/>
    </source>
</evidence>
<dbReference type="AlphaFoldDB" id="A0AAQ3MA91"/>
<dbReference type="HAMAP" id="MF_03104">
    <property type="entry name" value="Mdm12"/>
    <property type="match status" value="1"/>
</dbReference>
<comment type="subcellular location">
    <subcellularLocation>
        <location evidence="1">Membrane</location>
    </subcellularLocation>
    <subcellularLocation>
        <location evidence="9">Mitochondrion outer membrane</location>
        <topology evidence="9">Peripheral membrane protein</topology>
        <orientation evidence="9">Cytoplasmic side</orientation>
    </subcellularLocation>
    <subcellularLocation>
        <location evidence="9">Endoplasmic reticulum membrane</location>
        <topology evidence="9">Peripheral membrane protein</topology>
        <orientation evidence="9">Cytoplasmic side</orientation>
    </subcellularLocation>
    <text evidence="9">The ERMES/MDM complex localizes to a few discrete foci (around 10 per single cell), that represent mitochondria-endoplasmic reticulum junctions. These foci are often found next to mtDNA nucleoids.</text>
</comment>
<keyword evidence="13" id="KW-1185">Reference proteome</keyword>
<keyword evidence="7 9" id="KW-0496">Mitochondrion</keyword>
<dbReference type="PANTHER" id="PTHR28204:SF1">
    <property type="entry name" value="MITOCHONDRIAL DISTRIBUTION AND MORPHOLOGY PROTEIN 12"/>
    <property type="match status" value="1"/>
</dbReference>
<feature type="region of interest" description="Disordered" evidence="10">
    <location>
        <begin position="73"/>
        <end position="100"/>
    </location>
</feature>
<dbReference type="GO" id="GO:0045040">
    <property type="term" value="P:protein insertion into mitochondrial outer membrane"/>
    <property type="evidence" value="ECO:0007669"/>
    <property type="project" value="UniProtKB-UniRule"/>
</dbReference>
<dbReference type="GO" id="GO:0005789">
    <property type="term" value="C:endoplasmic reticulum membrane"/>
    <property type="evidence" value="ECO:0007669"/>
    <property type="project" value="UniProtKB-SubCell"/>
</dbReference>
<comment type="similarity">
    <text evidence="9">Belongs to the MDM12 family.</text>
</comment>
<sequence>MSVDIDWKTLTEGPDGVALAETIRDFIDERFQQIPFPKLIRSVKIHAFDFGTIAPSVVLKDICEPLAEFYETESEDSASAVSGEEATNPQRNTEQQPESTKTVKCAAKEIHQAHNNAPMRSDSIAFGHGTAPGVLGPTSNLGYFHLPLSAGLSGTATPLAAVAGAQFQHGPHSPLLQEQQQHQHHHSDSFSSSVSSITDAPPSKDDGFYEPQAASSAALEDDAGTETFVGDVPPDRSPEDLQVVFHATYAGDIKLSLTAEVFLDYPMPSFVGIPLKLNITGMTFDGVGILAYIKKRAHLCFLAQDDAHALVGDDHFETEGGGAENESTKSTKVGGLLEHIKIETEMGQTDNGKQVLKNVGKIEKFVLEQVQRIFEEEFVYPSFWTFLV</sequence>
<keyword evidence="2" id="KW-0813">Transport</keyword>
<evidence type="ECO:0000259" key="11">
    <source>
        <dbReference type="PROSITE" id="PS51847"/>
    </source>
</evidence>
<evidence type="ECO:0000256" key="2">
    <source>
        <dbReference type="ARBA" id="ARBA00022448"/>
    </source>
</evidence>
<comment type="subunit">
    <text evidence="9">Component of the ER-mitochondria encounter structure (ERMES) or MDM complex, composed of MMM1, MDM10, MDM12 and MDM34. A MMM1 homodimer associates with one molecule of MDM12 on each side in a pairwise head-to-tail manner, and the SMP-LTD domains of MMM1 and MDM12 generate a continuous hydrophobic tunnel for phospholipid trafficking.</text>
</comment>
<proteinExistence type="inferred from homology"/>
<evidence type="ECO:0000256" key="10">
    <source>
        <dbReference type="SAM" id="MobiDB-lite"/>
    </source>
</evidence>
<keyword evidence="8 9" id="KW-0472">Membrane</keyword>